<accession>A0A5J4UKH6</accession>
<comment type="caution">
    <text evidence="1">The sequence shown here is derived from an EMBL/GenBank/DDBJ whole genome shotgun (WGS) entry which is preliminary data.</text>
</comment>
<sequence length="202" mass="22310">MATSIVKSPVCTFIQCEFIGNTGCMNNVVHLLDYPITIGFMQCNINSINIIYSSHLVNSYLNEIKSYSFGGYRGSASNESIYVSITGLIIGRDDSTNPLQSIKYAIYQKVQGRQSLLTLLIGQGTWEDDRLMIKARTISFDDVSVNKTLLVNKITSKTWLACVIGGILNIRNIGLRQASAPESFDGILPLRGDGTIELKQFI</sequence>
<dbReference type="EMBL" id="SNRW01015130">
    <property type="protein sequence ID" value="KAA6370714.1"/>
    <property type="molecule type" value="Genomic_DNA"/>
</dbReference>
<dbReference type="Proteomes" id="UP000324800">
    <property type="component" value="Unassembled WGS sequence"/>
</dbReference>
<evidence type="ECO:0000313" key="2">
    <source>
        <dbReference type="Proteomes" id="UP000324800"/>
    </source>
</evidence>
<reference evidence="1 2" key="1">
    <citation type="submission" date="2019-03" db="EMBL/GenBank/DDBJ databases">
        <title>Single cell metagenomics reveals metabolic interactions within the superorganism composed of flagellate Streblomastix strix and complex community of Bacteroidetes bacteria on its surface.</title>
        <authorList>
            <person name="Treitli S.C."/>
            <person name="Kolisko M."/>
            <person name="Husnik F."/>
            <person name="Keeling P."/>
            <person name="Hampl V."/>
        </authorList>
    </citation>
    <scope>NUCLEOTIDE SEQUENCE [LARGE SCALE GENOMIC DNA]</scope>
    <source>
        <strain evidence="1">ST1C</strain>
    </source>
</reference>
<protein>
    <submittedName>
        <fullName evidence="1">Uncharacterized protein</fullName>
    </submittedName>
</protein>
<evidence type="ECO:0000313" key="1">
    <source>
        <dbReference type="EMBL" id="KAA6370714.1"/>
    </source>
</evidence>
<proteinExistence type="predicted"/>
<name>A0A5J4UKH6_9EUKA</name>
<gene>
    <name evidence="1" type="ORF">EZS28_033759</name>
</gene>
<organism evidence="1 2">
    <name type="scientific">Streblomastix strix</name>
    <dbReference type="NCBI Taxonomy" id="222440"/>
    <lineage>
        <taxon>Eukaryota</taxon>
        <taxon>Metamonada</taxon>
        <taxon>Preaxostyla</taxon>
        <taxon>Oxymonadida</taxon>
        <taxon>Streblomastigidae</taxon>
        <taxon>Streblomastix</taxon>
    </lineage>
</organism>
<dbReference type="AlphaFoldDB" id="A0A5J4UKH6"/>